<dbReference type="RefSeq" id="WP_306707861.1">
    <property type="nucleotide sequence ID" value="NZ_JAUJFI010000078.1"/>
</dbReference>
<gene>
    <name evidence="1" type="ORF">QSG27_16205</name>
</gene>
<sequence length="123" mass="12557">LPPASLRSAGMVGFYGTGDIFAIADALLGLPDDALGGVFDGNPARHGTLVRGLPVRPPAEAAASSCACVVLCTQAAEAAMRRALTDAGFRGRIIGFNEILEAVCDEASDRQGVHRLVGAHGAE</sequence>
<dbReference type="EMBL" id="JAUJFI010000078">
    <property type="protein sequence ID" value="MDQ2104246.1"/>
    <property type="molecule type" value="Genomic_DNA"/>
</dbReference>
<protein>
    <submittedName>
        <fullName evidence="1">Uncharacterized protein</fullName>
    </submittedName>
</protein>
<evidence type="ECO:0000313" key="1">
    <source>
        <dbReference type="EMBL" id="MDQ2104246.1"/>
    </source>
</evidence>
<dbReference type="Proteomes" id="UP001227317">
    <property type="component" value="Unassembled WGS sequence"/>
</dbReference>
<organism evidence="1 2">
    <name type="scientific">Azospirillum isscasi</name>
    <dbReference type="NCBI Taxonomy" id="3053926"/>
    <lineage>
        <taxon>Bacteria</taxon>
        <taxon>Pseudomonadati</taxon>
        <taxon>Pseudomonadota</taxon>
        <taxon>Alphaproteobacteria</taxon>
        <taxon>Rhodospirillales</taxon>
        <taxon>Azospirillaceae</taxon>
        <taxon>Azospirillum</taxon>
    </lineage>
</organism>
<proteinExistence type="predicted"/>
<reference evidence="1 2" key="1">
    <citation type="submission" date="2023-06" db="EMBL/GenBank/DDBJ databases">
        <title>Azospirillum isscasensis sp.nov, a bacterium isolated from rhizosphere soil of rice.</title>
        <authorList>
            <person name="Wang H."/>
        </authorList>
    </citation>
    <scope>NUCLEOTIDE SEQUENCE [LARGE SCALE GENOMIC DNA]</scope>
    <source>
        <strain evidence="1 2">C340-1</strain>
    </source>
</reference>
<keyword evidence="2" id="KW-1185">Reference proteome</keyword>
<comment type="caution">
    <text evidence="1">The sequence shown here is derived from an EMBL/GenBank/DDBJ whole genome shotgun (WGS) entry which is preliminary data.</text>
</comment>
<name>A0ABU0WJA6_9PROT</name>
<evidence type="ECO:0000313" key="2">
    <source>
        <dbReference type="Proteomes" id="UP001227317"/>
    </source>
</evidence>
<feature type="non-terminal residue" evidence="1">
    <location>
        <position position="1"/>
    </location>
</feature>
<accession>A0ABU0WJA6</accession>